<dbReference type="Pfam" id="PF01284">
    <property type="entry name" value="MARVEL"/>
    <property type="match status" value="1"/>
</dbReference>
<dbReference type="EMBL" id="JAAMPI010001226">
    <property type="protein sequence ID" value="KAF4626097.1"/>
    <property type="molecule type" value="Genomic_DNA"/>
</dbReference>
<accession>A0A8H4VXQ3</accession>
<evidence type="ECO:0000256" key="3">
    <source>
        <dbReference type="ARBA" id="ARBA00022989"/>
    </source>
</evidence>
<feature type="transmembrane region" description="Helical" evidence="6">
    <location>
        <begin position="12"/>
        <end position="32"/>
    </location>
</feature>
<evidence type="ECO:0000313" key="9">
    <source>
        <dbReference type="Proteomes" id="UP000566819"/>
    </source>
</evidence>
<evidence type="ECO:0000256" key="1">
    <source>
        <dbReference type="ARBA" id="ARBA00004141"/>
    </source>
</evidence>
<reference evidence="8 9" key="1">
    <citation type="submission" date="2020-03" db="EMBL/GenBank/DDBJ databases">
        <title>Draft Genome Sequence of Cudoniella acicularis.</title>
        <authorList>
            <person name="Buettner E."/>
            <person name="Kellner H."/>
        </authorList>
    </citation>
    <scope>NUCLEOTIDE SEQUENCE [LARGE SCALE GENOMIC DNA]</scope>
    <source>
        <strain evidence="8 9">DSM 108380</strain>
    </source>
</reference>
<dbReference type="OrthoDB" id="5325022at2759"/>
<feature type="transmembrane region" description="Helical" evidence="6">
    <location>
        <begin position="77"/>
        <end position="100"/>
    </location>
</feature>
<dbReference type="AlphaFoldDB" id="A0A8H4VXQ3"/>
<dbReference type="Proteomes" id="UP000566819">
    <property type="component" value="Unassembled WGS sequence"/>
</dbReference>
<keyword evidence="2 6" id="KW-0812">Transmembrane</keyword>
<evidence type="ECO:0000256" key="6">
    <source>
        <dbReference type="SAM" id="Phobius"/>
    </source>
</evidence>
<protein>
    <recommendedName>
        <fullName evidence="7">MARVEL domain-containing protein</fullName>
    </recommendedName>
</protein>
<evidence type="ECO:0000256" key="4">
    <source>
        <dbReference type="ARBA" id="ARBA00023136"/>
    </source>
</evidence>
<feature type="compositionally biased region" description="Low complexity" evidence="5">
    <location>
        <begin position="194"/>
        <end position="215"/>
    </location>
</feature>
<keyword evidence="9" id="KW-1185">Reference proteome</keyword>
<proteinExistence type="predicted"/>
<evidence type="ECO:0000259" key="7">
    <source>
        <dbReference type="Pfam" id="PF01284"/>
    </source>
</evidence>
<feature type="domain" description="MARVEL" evidence="7">
    <location>
        <begin position="16"/>
        <end position="103"/>
    </location>
</feature>
<sequence length="263" mass="28860">MENETTRPKVPIAVPILRGAQVVISLIILGLAADIIHGLYFNQLGFAIVCCIFTWFVAAYALGTLYVEPLKKLNHPIIELASSAFMAVFWLASMGSNAALRLSFQYLVTIDGCYNNGHAIDSSTCFVSRKRDGAVASNAGLSEMSAVAGLSALELLLFIGSLVFSFLSWNNSRRKTGGNTYAPPQKQNEGFQMAPAPQQQQQPYVQQPYVQQPYDQPVPQPQPYDQPQQPYAPQQQYSAPKEGHQQLPGDEETAYQSPVSSQV</sequence>
<dbReference type="GO" id="GO:0016020">
    <property type="term" value="C:membrane"/>
    <property type="evidence" value="ECO:0007669"/>
    <property type="project" value="UniProtKB-SubCell"/>
</dbReference>
<feature type="compositionally biased region" description="Polar residues" evidence="5">
    <location>
        <begin position="254"/>
        <end position="263"/>
    </location>
</feature>
<keyword evidence="4 6" id="KW-0472">Membrane</keyword>
<gene>
    <name evidence="8" type="ORF">G7Y89_g12065</name>
</gene>
<evidence type="ECO:0000256" key="2">
    <source>
        <dbReference type="ARBA" id="ARBA00022692"/>
    </source>
</evidence>
<comment type="subcellular location">
    <subcellularLocation>
        <location evidence="1">Membrane</location>
        <topology evidence="1">Multi-pass membrane protein</topology>
    </subcellularLocation>
</comment>
<dbReference type="InterPro" id="IPR008253">
    <property type="entry name" value="Marvel"/>
</dbReference>
<evidence type="ECO:0000313" key="8">
    <source>
        <dbReference type="EMBL" id="KAF4626097.1"/>
    </source>
</evidence>
<feature type="compositionally biased region" description="Low complexity" evidence="5">
    <location>
        <begin position="225"/>
        <end position="237"/>
    </location>
</feature>
<dbReference type="PANTHER" id="PTHR37451">
    <property type="entry name" value="MARVEL DOMAIN"/>
    <property type="match status" value="1"/>
</dbReference>
<keyword evidence="3 6" id="KW-1133">Transmembrane helix</keyword>
<feature type="transmembrane region" description="Helical" evidence="6">
    <location>
        <begin position="44"/>
        <end position="65"/>
    </location>
</feature>
<evidence type="ECO:0000256" key="5">
    <source>
        <dbReference type="SAM" id="MobiDB-lite"/>
    </source>
</evidence>
<organism evidence="8 9">
    <name type="scientific">Cudoniella acicularis</name>
    <dbReference type="NCBI Taxonomy" id="354080"/>
    <lineage>
        <taxon>Eukaryota</taxon>
        <taxon>Fungi</taxon>
        <taxon>Dikarya</taxon>
        <taxon>Ascomycota</taxon>
        <taxon>Pezizomycotina</taxon>
        <taxon>Leotiomycetes</taxon>
        <taxon>Helotiales</taxon>
        <taxon>Tricladiaceae</taxon>
        <taxon>Cudoniella</taxon>
    </lineage>
</organism>
<dbReference type="PANTHER" id="PTHR37451:SF4">
    <property type="entry name" value="MARVEL DOMAIN-CONTAINING PROTEIN"/>
    <property type="match status" value="1"/>
</dbReference>
<comment type="caution">
    <text evidence="8">The sequence shown here is derived from an EMBL/GenBank/DDBJ whole genome shotgun (WGS) entry which is preliminary data.</text>
</comment>
<feature type="transmembrane region" description="Helical" evidence="6">
    <location>
        <begin position="146"/>
        <end position="167"/>
    </location>
</feature>
<feature type="region of interest" description="Disordered" evidence="5">
    <location>
        <begin position="176"/>
        <end position="263"/>
    </location>
</feature>
<name>A0A8H4VXQ3_9HELO</name>